<dbReference type="SUPFAM" id="SSF52172">
    <property type="entry name" value="CheY-like"/>
    <property type="match status" value="1"/>
</dbReference>
<keyword evidence="4" id="KW-0808">Transferase</keyword>
<dbReference type="InterPro" id="IPR003594">
    <property type="entry name" value="HATPase_dom"/>
</dbReference>
<dbReference type="InterPro" id="IPR003661">
    <property type="entry name" value="HisK_dim/P_dom"/>
</dbReference>
<dbReference type="SMART" id="SM00448">
    <property type="entry name" value="REC"/>
    <property type="match status" value="1"/>
</dbReference>
<organism evidence="13 14">
    <name type="scientific">Pendulispora brunnea</name>
    <dbReference type="NCBI Taxonomy" id="2905690"/>
    <lineage>
        <taxon>Bacteria</taxon>
        <taxon>Pseudomonadati</taxon>
        <taxon>Myxococcota</taxon>
        <taxon>Myxococcia</taxon>
        <taxon>Myxococcales</taxon>
        <taxon>Sorangiineae</taxon>
        <taxon>Pendulisporaceae</taxon>
        <taxon>Pendulispora</taxon>
    </lineage>
</organism>
<dbReference type="GO" id="GO:0005524">
    <property type="term" value="F:ATP binding"/>
    <property type="evidence" value="ECO:0007669"/>
    <property type="project" value="UniProtKB-KW"/>
</dbReference>
<evidence type="ECO:0000259" key="11">
    <source>
        <dbReference type="PROSITE" id="PS50110"/>
    </source>
</evidence>
<dbReference type="InterPro" id="IPR000014">
    <property type="entry name" value="PAS"/>
</dbReference>
<evidence type="ECO:0000256" key="6">
    <source>
        <dbReference type="ARBA" id="ARBA00022777"/>
    </source>
</evidence>
<comment type="catalytic activity">
    <reaction evidence="1">
        <text>ATP + protein L-histidine = ADP + protein N-phospho-L-histidine.</text>
        <dbReference type="EC" id="2.7.13.3"/>
    </reaction>
</comment>
<feature type="domain" description="Histidine kinase" evidence="10">
    <location>
        <begin position="319"/>
        <end position="534"/>
    </location>
</feature>
<dbReference type="InterPro" id="IPR036890">
    <property type="entry name" value="HATPase_C_sf"/>
</dbReference>
<feature type="domain" description="Response regulatory" evidence="11">
    <location>
        <begin position="56"/>
        <end position="170"/>
    </location>
</feature>
<keyword evidence="7 13" id="KW-0067">ATP-binding</keyword>
<evidence type="ECO:0000256" key="8">
    <source>
        <dbReference type="ARBA" id="ARBA00023012"/>
    </source>
</evidence>
<dbReference type="InterPro" id="IPR011006">
    <property type="entry name" value="CheY-like_superfamily"/>
</dbReference>
<dbReference type="Gene3D" id="3.30.450.20">
    <property type="entry name" value="PAS domain"/>
    <property type="match status" value="1"/>
</dbReference>
<evidence type="ECO:0000256" key="3">
    <source>
        <dbReference type="ARBA" id="ARBA00022553"/>
    </source>
</evidence>
<dbReference type="EC" id="2.7.13.3" evidence="2"/>
<dbReference type="RefSeq" id="WP_394847907.1">
    <property type="nucleotide sequence ID" value="NZ_CP089982.1"/>
</dbReference>
<evidence type="ECO:0000256" key="9">
    <source>
        <dbReference type="PROSITE-ProRule" id="PRU00169"/>
    </source>
</evidence>
<dbReference type="InterPro" id="IPR036097">
    <property type="entry name" value="HisK_dim/P_sf"/>
</dbReference>
<evidence type="ECO:0000256" key="7">
    <source>
        <dbReference type="ARBA" id="ARBA00022840"/>
    </source>
</evidence>
<dbReference type="Pfam" id="PF08448">
    <property type="entry name" value="PAS_4"/>
    <property type="match status" value="1"/>
</dbReference>
<dbReference type="Pfam" id="PF00072">
    <property type="entry name" value="Response_reg"/>
    <property type="match status" value="1"/>
</dbReference>
<dbReference type="PROSITE" id="PS50109">
    <property type="entry name" value="HIS_KIN"/>
    <property type="match status" value="1"/>
</dbReference>
<evidence type="ECO:0000256" key="5">
    <source>
        <dbReference type="ARBA" id="ARBA00022741"/>
    </source>
</evidence>
<evidence type="ECO:0000313" key="14">
    <source>
        <dbReference type="Proteomes" id="UP001379533"/>
    </source>
</evidence>
<dbReference type="EMBL" id="CP089982">
    <property type="protein sequence ID" value="WXA97291.1"/>
    <property type="molecule type" value="Genomic_DNA"/>
</dbReference>
<dbReference type="SUPFAM" id="SSF55874">
    <property type="entry name" value="ATPase domain of HSP90 chaperone/DNA topoisomerase II/histidine kinase"/>
    <property type="match status" value="1"/>
</dbReference>
<evidence type="ECO:0000259" key="10">
    <source>
        <dbReference type="PROSITE" id="PS50109"/>
    </source>
</evidence>
<dbReference type="SMART" id="SM00388">
    <property type="entry name" value="HisKA"/>
    <property type="match status" value="1"/>
</dbReference>
<dbReference type="SMART" id="SM00387">
    <property type="entry name" value="HATPase_c"/>
    <property type="match status" value="1"/>
</dbReference>
<dbReference type="SMART" id="SM00091">
    <property type="entry name" value="PAS"/>
    <property type="match status" value="1"/>
</dbReference>
<keyword evidence="3 9" id="KW-0597">Phosphoprotein</keyword>
<keyword evidence="8" id="KW-0902">Two-component regulatory system</keyword>
<dbReference type="InterPro" id="IPR005467">
    <property type="entry name" value="His_kinase_dom"/>
</dbReference>
<dbReference type="InterPro" id="IPR013656">
    <property type="entry name" value="PAS_4"/>
</dbReference>
<sequence length="534" mass="58944">MNESANWKMSTLGGLNLTESVKMKAANTTSPGVPTPPSLRTPRTGFGICRRGMLGRILVVDDNTDLVTTLREVLEPHGFVVINATKGQDALRIAETDGFDVAIVDVKLPDTSGVDIIQPLRRASPASEVVLVTGFASVDAAIAALRSGAFAFILKSFRPEELLSTIQQAITKVRLMRDREELERRYRALVELTDVLVIGLDETGHVALFNRRAAALAEIASEEAYGRDFVDTWIPEEDRARLRESLSQAHRGERLREVETSFVEPNRRVRWQLLPARDSEEKRHHFVYLIGIDVTERRALEKRAADAEALSAMGTLALNLAHEIRNPLNAAVLQLHLMGRDIDKLEADYERRAAMHRRVEIVGSEINRLNRLLTEFLELARPRGIGREPVHIGSLVDDVLELERESAERRGIRIERQIVADGCGVAIGDREKLKQVIINLVVNSIEAMKGGGTLTARVKCGDSNVVLEIVDTGPGIDPELVDNVFDPFFTTKEGGTGLGLSIVRKIIDQHGGDVSITSEKGQGTQVRVRVPSGR</sequence>
<dbReference type="CDD" id="cd00082">
    <property type="entry name" value="HisKA"/>
    <property type="match status" value="1"/>
</dbReference>
<proteinExistence type="predicted"/>
<dbReference type="Proteomes" id="UP001379533">
    <property type="component" value="Chromosome"/>
</dbReference>
<dbReference type="NCBIfam" id="TIGR00229">
    <property type="entry name" value="sensory_box"/>
    <property type="match status" value="1"/>
</dbReference>
<dbReference type="Gene3D" id="3.40.50.2300">
    <property type="match status" value="1"/>
</dbReference>
<keyword evidence="5" id="KW-0547">Nucleotide-binding</keyword>
<evidence type="ECO:0000256" key="2">
    <source>
        <dbReference type="ARBA" id="ARBA00012438"/>
    </source>
</evidence>
<reference evidence="13 14" key="1">
    <citation type="submission" date="2021-12" db="EMBL/GenBank/DDBJ databases">
        <title>Discovery of the Pendulisporaceae a myxobacterial family with distinct sporulation behavior and unique specialized metabolism.</title>
        <authorList>
            <person name="Garcia R."/>
            <person name="Popoff A."/>
            <person name="Bader C.D."/>
            <person name="Loehr J."/>
            <person name="Walesch S."/>
            <person name="Walt C."/>
            <person name="Boldt J."/>
            <person name="Bunk B."/>
            <person name="Haeckl F.J.F.P.J."/>
            <person name="Gunesch A.P."/>
            <person name="Birkelbach J."/>
            <person name="Nuebel U."/>
            <person name="Pietschmann T."/>
            <person name="Bach T."/>
            <person name="Mueller R."/>
        </authorList>
    </citation>
    <scope>NUCLEOTIDE SEQUENCE [LARGE SCALE GENOMIC DNA]</scope>
    <source>
        <strain evidence="13 14">MSr12523</strain>
    </source>
</reference>
<dbReference type="PROSITE" id="PS50110">
    <property type="entry name" value="RESPONSE_REGULATORY"/>
    <property type="match status" value="1"/>
</dbReference>
<dbReference type="InterPro" id="IPR035965">
    <property type="entry name" value="PAS-like_dom_sf"/>
</dbReference>
<dbReference type="Pfam" id="PF02518">
    <property type="entry name" value="HATPase_c"/>
    <property type="match status" value="1"/>
</dbReference>
<dbReference type="InterPro" id="IPR001789">
    <property type="entry name" value="Sig_transdc_resp-reg_receiver"/>
</dbReference>
<evidence type="ECO:0000256" key="4">
    <source>
        <dbReference type="ARBA" id="ARBA00022679"/>
    </source>
</evidence>
<protein>
    <recommendedName>
        <fullName evidence="2">histidine kinase</fullName>
        <ecNumber evidence="2">2.7.13.3</ecNumber>
    </recommendedName>
</protein>
<dbReference type="Gene3D" id="3.30.565.10">
    <property type="entry name" value="Histidine kinase-like ATPase, C-terminal domain"/>
    <property type="match status" value="1"/>
</dbReference>
<keyword evidence="14" id="KW-1185">Reference proteome</keyword>
<dbReference type="Gene3D" id="1.10.287.130">
    <property type="match status" value="1"/>
</dbReference>
<dbReference type="SUPFAM" id="SSF47384">
    <property type="entry name" value="Homodimeric domain of signal transducing histidine kinase"/>
    <property type="match status" value="1"/>
</dbReference>
<evidence type="ECO:0000259" key="12">
    <source>
        <dbReference type="PROSITE" id="PS50112"/>
    </source>
</evidence>
<dbReference type="Pfam" id="PF00512">
    <property type="entry name" value="HisKA"/>
    <property type="match status" value="1"/>
</dbReference>
<dbReference type="CDD" id="cd00130">
    <property type="entry name" value="PAS"/>
    <property type="match status" value="1"/>
</dbReference>
<keyword evidence="6" id="KW-0418">Kinase</keyword>
<dbReference type="PANTHER" id="PTHR43065">
    <property type="entry name" value="SENSOR HISTIDINE KINASE"/>
    <property type="match status" value="1"/>
</dbReference>
<dbReference type="PRINTS" id="PR00344">
    <property type="entry name" value="BCTRLSENSOR"/>
</dbReference>
<feature type="modified residue" description="4-aspartylphosphate" evidence="9">
    <location>
        <position position="105"/>
    </location>
</feature>
<gene>
    <name evidence="13" type="ORF">LZC95_10635</name>
</gene>
<name>A0ABZ2KF13_9BACT</name>
<feature type="domain" description="PAS" evidence="12">
    <location>
        <begin position="182"/>
        <end position="253"/>
    </location>
</feature>
<evidence type="ECO:0000256" key="1">
    <source>
        <dbReference type="ARBA" id="ARBA00000085"/>
    </source>
</evidence>
<dbReference type="CDD" id="cd00075">
    <property type="entry name" value="HATPase"/>
    <property type="match status" value="1"/>
</dbReference>
<accession>A0ABZ2KF13</accession>
<dbReference type="PANTHER" id="PTHR43065:SF10">
    <property type="entry name" value="PEROXIDE STRESS-ACTIVATED HISTIDINE KINASE MAK3"/>
    <property type="match status" value="1"/>
</dbReference>
<dbReference type="InterPro" id="IPR004358">
    <property type="entry name" value="Sig_transdc_His_kin-like_C"/>
</dbReference>
<dbReference type="PROSITE" id="PS50112">
    <property type="entry name" value="PAS"/>
    <property type="match status" value="1"/>
</dbReference>
<evidence type="ECO:0000313" key="13">
    <source>
        <dbReference type="EMBL" id="WXA97291.1"/>
    </source>
</evidence>
<dbReference type="SUPFAM" id="SSF55785">
    <property type="entry name" value="PYP-like sensor domain (PAS domain)"/>
    <property type="match status" value="1"/>
</dbReference>